<evidence type="ECO:0000256" key="11">
    <source>
        <dbReference type="RuleBase" id="RU000639"/>
    </source>
</evidence>
<dbReference type="GO" id="GO:0051082">
    <property type="term" value="F:unfolded protein binding"/>
    <property type="evidence" value="ECO:0007669"/>
    <property type="project" value="TreeGrafter"/>
</dbReference>
<reference evidence="15" key="1">
    <citation type="submission" date="2015-07" db="EMBL/GenBank/DDBJ databases">
        <title>Complete Genome of Thermincola ferriacetica strain Z-0001T.</title>
        <authorList>
            <person name="Lusk B."/>
            <person name="Badalamenti J.P."/>
            <person name="Parameswaran P."/>
            <person name="Bond D.R."/>
            <person name="Torres C.I."/>
        </authorList>
    </citation>
    <scope>NUCLEOTIDE SEQUENCE [LARGE SCALE GENOMIC DNA]</scope>
    <source>
        <strain evidence="15">Z-0001</strain>
    </source>
</reference>
<dbReference type="GO" id="GO:0051087">
    <property type="term" value="F:protein-folding chaperone binding"/>
    <property type="evidence" value="ECO:0007669"/>
    <property type="project" value="InterPro"/>
</dbReference>
<evidence type="ECO:0000256" key="1">
    <source>
        <dbReference type="ARBA" id="ARBA00004496"/>
    </source>
</evidence>
<accession>A0A0L6W170</accession>
<dbReference type="PRINTS" id="PR00773">
    <property type="entry name" value="GRPEPROTEIN"/>
</dbReference>
<organism evidence="14 15">
    <name type="scientific">Thermincola ferriacetica</name>
    <dbReference type="NCBI Taxonomy" id="281456"/>
    <lineage>
        <taxon>Bacteria</taxon>
        <taxon>Bacillati</taxon>
        <taxon>Bacillota</taxon>
        <taxon>Clostridia</taxon>
        <taxon>Eubacteriales</taxon>
        <taxon>Thermincolaceae</taxon>
        <taxon>Thermincola</taxon>
    </lineage>
</organism>
<keyword evidence="15" id="KW-1185">Reference proteome</keyword>
<evidence type="ECO:0000313" key="15">
    <source>
        <dbReference type="Proteomes" id="UP000037175"/>
    </source>
</evidence>
<evidence type="ECO:0000313" key="14">
    <source>
        <dbReference type="EMBL" id="KNZ68824.1"/>
    </source>
</evidence>
<dbReference type="PANTHER" id="PTHR21237:SF23">
    <property type="entry name" value="GRPE PROTEIN HOMOLOG, MITOCHONDRIAL"/>
    <property type="match status" value="1"/>
</dbReference>
<evidence type="ECO:0000256" key="4">
    <source>
        <dbReference type="ARBA" id="ARBA00022490"/>
    </source>
</evidence>
<evidence type="ECO:0000256" key="6">
    <source>
        <dbReference type="ARBA" id="ARBA00023186"/>
    </source>
</evidence>
<dbReference type="HAMAP" id="MF_01151">
    <property type="entry name" value="GrpE"/>
    <property type="match status" value="1"/>
</dbReference>
<evidence type="ECO:0000256" key="13">
    <source>
        <dbReference type="SAM" id="MobiDB-lite"/>
    </source>
</evidence>
<dbReference type="PANTHER" id="PTHR21237">
    <property type="entry name" value="GRPE PROTEIN"/>
    <property type="match status" value="1"/>
</dbReference>
<proteinExistence type="inferred from homology"/>
<evidence type="ECO:0000256" key="10">
    <source>
        <dbReference type="HAMAP-Rule" id="MF_01151"/>
    </source>
</evidence>
<dbReference type="Gene3D" id="3.90.20.20">
    <property type="match status" value="1"/>
</dbReference>
<evidence type="ECO:0000256" key="12">
    <source>
        <dbReference type="RuleBase" id="RU004478"/>
    </source>
</evidence>
<dbReference type="PATRIC" id="fig|281456.6.peg.2700"/>
<evidence type="ECO:0000256" key="8">
    <source>
        <dbReference type="ARBA" id="ARBA00072274"/>
    </source>
</evidence>
<dbReference type="SUPFAM" id="SSF58014">
    <property type="entry name" value="Coiled-coil domain of nucleotide exchange factor GrpE"/>
    <property type="match status" value="1"/>
</dbReference>
<evidence type="ECO:0000256" key="2">
    <source>
        <dbReference type="ARBA" id="ARBA00009054"/>
    </source>
</evidence>
<dbReference type="FunFam" id="2.30.22.10:FF:000001">
    <property type="entry name" value="Protein GrpE"/>
    <property type="match status" value="1"/>
</dbReference>
<dbReference type="InterPro" id="IPR009012">
    <property type="entry name" value="GrpE_head"/>
</dbReference>
<name>A0A0L6W170_9FIRM</name>
<comment type="function">
    <text evidence="7 10 11">Participates actively in the response to hyperosmotic and heat shock by preventing the aggregation of stress-denatured proteins, in association with DnaK and GrpE. It is the nucleotide exchange factor for DnaK and may function as a thermosensor. Unfolded proteins bind initially to DnaJ; upon interaction with the DnaJ-bound protein, DnaK hydrolyzes its bound ATP, resulting in the formation of a stable complex. GrpE releases ADP from DnaK; ATP binding to DnaK triggers the release of the substrate protein, thus completing the reaction cycle. Several rounds of ATP-dependent interactions between DnaJ, DnaK and GrpE are required for fully efficient folding.</text>
</comment>
<gene>
    <name evidence="10" type="primary">grpE</name>
    <name evidence="14" type="ORF">Tfer_2546</name>
</gene>
<evidence type="ECO:0000256" key="9">
    <source>
        <dbReference type="ARBA" id="ARBA00076414"/>
    </source>
</evidence>
<comment type="caution">
    <text evidence="14">The sequence shown here is derived from an EMBL/GenBank/DDBJ whole genome shotgun (WGS) entry which is preliminary data.</text>
</comment>
<feature type="region of interest" description="Disordered" evidence="13">
    <location>
        <begin position="1"/>
        <end position="74"/>
    </location>
</feature>
<dbReference type="EMBL" id="LGTE01000021">
    <property type="protein sequence ID" value="KNZ68824.1"/>
    <property type="molecule type" value="Genomic_DNA"/>
</dbReference>
<dbReference type="Gene3D" id="2.30.22.10">
    <property type="entry name" value="Head domain of nucleotide exchange factor GrpE"/>
    <property type="match status" value="1"/>
</dbReference>
<dbReference type="CDD" id="cd00446">
    <property type="entry name" value="GrpE"/>
    <property type="match status" value="1"/>
</dbReference>
<dbReference type="AlphaFoldDB" id="A0A0L6W170"/>
<dbReference type="GO" id="GO:0000774">
    <property type="term" value="F:adenyl-nucleotide exchange factor activity"/>
    <property type="evidence" value="ECO:0007669"/>
    <property type="project" value="InterPro"/>
</dbReference>
<comment type="similarity">
    <text evidence="2 10 12">Belongs to the GrpE family.</text>
</comment>
<dbReference type="NCBIfam" id="NF010738">
    <property type="entry name" value="PRK14140.1"/>
    <property type="match status" value="1"/>
</dbReference>
<dbReference type="Pfam" id="PF01025">
    <property type="entry name" value="GrpE"/>
    <property type="match status" value="1"/>
</dbReference>
<evidence type="ECO:0000256" key="3">
    <source>
        <dbReference type="ARBA" id="ARBA00011738"/>
    </source>
</evidence>
<comment type="subcellular location">
    <subcellularLocation>
        <location evidence="1 10">Cytoplasm</location>
    </subcellularLocation>
</comment>
<protein>
    <recommendedName>
        <fullName evidence="8 10">Protein GrpE</fullName>
    </recommendedName>
    <alternativeName>
        <fullName evidence="9 10">HSP-70 cofactor</fullName>
    </alternativeName>
</protein>
<dbReference type="InterPro" id="IPR000740">
    <property type="entry name" value="GrpE"/>
</dbReference>
<dbReference type="GO" id="GO:0005737">
    <property type="term" value="C:cytoplasm"/>
    <property type="evidence" value="ECO:0007669"/>
    <property type="project" value="UniProtKB-SubCell"/>
</dbReference>
<dbReference type="SUPFAM" id="SSF51064">
    <property type="entry name" value="Head domain of nucleotide exchange factor GrpE"/>
    <property type="match status" value="1"/>
</dbReference>
<dbReference type="InterPro" id="IPR013805">
    <property type="entry name" value="GrpE_CC"/>
</dbReference>
<dbReference type="GO" id="GO:0006457">
    <property type="term" value="P:protein folding"/>
    <property type="evidence" value="ECO:0007669"/>
    <property type="project" value="InterPro"/>
</dbReference>
<feature type="compositionally biased region" description="Polar residues" evidence="13">
    <location>
        <begin position="22"/>
        <end position="37"/>
    </location>
</feature>
<sequence>MQEEKVTGQADNGLPDEKETENSVNANADTTAVTGENNAPDAAGTQDIENAGEGAEGDTPADATPGREGQADIEKELAKAKAEANEYLQLLQRTQADFENFRRRARQEREEILKYGACRLVENMLPVLDNFERALKAEGQDLESFLAGVSLIFRQLQDVLQKEGVKPIEAVGTEFDPTKHEAVMGVESPDHPDNTVVEEVQKGYYLHDKVIRPAMVKVAKNS</sequence>
<dbReference type="RefSeq" id="WP_052218640.1">
    <property type="nucleotide sequence ID" value="NZ_LGTE01000021.1"/>
</dbReference>
<keyword evidence="4 10" id="KW-0963">Cytoplasm</keyword>
<dbReference type="Proteomes" id="UP000037175">
    <property type="component" value="Unassembled WGS sequence"/>
</dbReference>
<dbReference type="GO" id="GO:0042803">
    <property type="term" value="F:protein homodimerization activity"/>
    <property type="evidence" value="ECO:0007669"/>
    <property type="project" value="InterPro"/>
</dbReference>
<dbReference type="PROSITE" id="PS01071">
    <property type="entry name" value="GRPE"/>
    <property type="match status" value="1"/>
</dbReference>
<keyword evidence="5 10" id="KW-0346">Stress response</keyword>
<comment type="subunit">
    <text evidence="3 10">Homodimer.</text>
</comment>
<evidence type="ECO:0000256" key="7">
    <source>
        <dbReference type="ARBA" id="ARBA00053401"/>
    </source>
</evidence>
<evidence type="ECO:0000256" key="5">
    <source>
        <dbReference type="ARBA" id="ARBA00023016"/>
    </source>
</evidence>
<keyword evidence="6 10" id="KW-0143">Chaperone</keyword>